<keyword evidence="5" id="KW-1185">Reference proteome</keyword>
<evidence type="ECO:0000256" key="1">
    <source>
        <dbReference type="SAM" id="MobiDB-lite"/>
    </source>
</evidence>
<dbReference type="Proteomes" id="UP001501495">
    <property type="component" value="Unassembled WGS sequence"/>
</dbReference>
<sequence length="595" mass="61109">MTHTSRVRRTAAITSGAIGLALASAAVTGLPARGAGPTGDCTPAYDVSTLQRDDAVTGLTVSKGTTPEPFSGTVIGTLKDGIAPGIDMIMIKFDSAALQDAGGIWQGMSGSPVYKDGKLIGAVAYGLAYGPSPIAGVTPFSDMDDYLTGTPAAKVTVDRTQAARIAAASDVSRDQAAQGFTQLPIPMSVTGLSSNRARQLAGVDEPWNRGVSYATGRAGTAAVDASSIVAGGNVAASAAYGDVSFAGVGTVTSVCNGRIVAFGHPFNNLGETTLGLHPADALYVQADSLGSPFKVANIGAPAGVIDQDRRTGISGALGTAPDAAVVSSSVTAGGKSRTGTTDVYVPDALAAATFNEFLANHDRVFDTIGAGRENQTWEITGTENGTPFTLQWADTYVDNSDITFASVFELADFVYAVSSLPGVTVDEVAITSDITREHTTLKLTGVERKTASGWVAVTRKAPVVAKPGRTVALRAVLKAPDGTLSYQEFGLAIPTGKLRGGSVSIVGGLNDYLDSYSLTSIADAQTELERALRNDQIGVRARFNGKELSIKKSQSKLDPLTTVVVGEKDIEIVGPNGRPGSLHSTGGGVVSVPRH</sequence>
<evidence type="ECO:0000313" key="5">
    <source>
        <dbReference type="Proteomes" id="UP001501495"/>
    </source>
</evidence>
<reference evidence="5" key="1">
    <citation type="journal article" date="2019" name="Int. J. Syst. Evol. Microbiol.">
        <title>The Global Catalogue of Microorganisms (GCM) 10K type strain sequencing project: providing services to taxonomists for standard genome sequencing and annotation.</title>
        <authorList>
            <consortium name="The Broad Institute Genomics Platform"/>
            <consortium name="The Broad Institute Genome Sequencing Center for Infectious Disease"/>
            <person name="Wu L."/>
            <person name="Ma J."/>
        </authorList>
    </citation>
    <scope>NUCLEOTIDE SEQUENCE [LARGE SCALE GENOMIC DNA]</scope>
    <source>
        <strain evidence="5">JCM 16703</strain>
    </source>
</reference>
<feature type="chain" id="PRO_5046967053" description="Peptidase S55 domain-containing protein" evidence="2">
    <location>
        <begin position="26"/>
        <end position="595"/>
    </location>
</feature>
<dbReference type="EMBL" id="BAAAZH010000028">
    <property type="protein sequence ID" value="GAA4126518.1"/>
    <property type="molecule type" value="Genomic_DNA"/>
</dbReference>
<organism evidence="4 5">
    <name type="scientific">Nocardioides fonticola</name>
    <dbReference type="NCBI Taxonomy" id="450363"/>
    <lineage>
        <taxon>Bacteria</taxon>
        <taxon>Bacillati</taxon>
        <taxon>Actinomycetota</taxon>
        <taxon>Actinomycetes</taxon>
        <taxon>Propionibacteriales</taxon>
        <taxon>Nocardioidaceae</taxon>
        <taxon>Nocardioides</taxon>
    </lineage>
</organism>
<feature type="signal peptide" evidence="2">
    <location>
        <begin position="1"/>
        <end position="25"/>
    </location>
</feature>
<keyword evidence="2" id="KW-0732">Signal</keyword>
<comment type="caution">
    <text evidence="4">The sequence shown here is derived from an EMBL/GenBank/DDBJ whole genome shotgun (WGS) entry which is preliminary data.</text>
</comment>
<dbReference type="InterPro" id="IPR008763">
    <property type="entry name" value="Peptidase_S55"/>
</dbReference>
<evidence type="ECO:0000256" key="2">
    <source>
        <dbReference type="SAM" id="SignalP"/>
    </source>
</evidence>
<evidence type="ECO:0000259" key="3">
    <source>
        <dbReference type="PROSITE" id="PS51494"/>
    </source>
</evidence>
<dbReference type="PROSITE" id="PS51494">
    <property type="entry name" value="SPOIVB"/>
    <property type="match status" value="1"/>
</dbReference>
<gene>
    <name evidence="4" type="ORF">GCM10022215_36240</name>
</gene>
<feature type="region of interest" description="Disordered" evidence="1">
    <location>
        <begin position="574"/>
        <end position="595"/>
    </location>
</feature>
<dbReference type="RefSeq" id="WP_344734886.1">
    <property type="nucleotide sequence ID" value="NZ_BAAAZH010000028.1"/>
</dbReference>
<proteinExistence type="predicted"/>
<accession>A0ABP7XV53</accession>
<dbReference type="InterPro" id="IPR009003">
    <property type="entry name" value="Peptidase_S1_PA"/>
</dbReference>
<dbReference type="SUPFAM" id="SSF50494">
    <property type="entry name" value="Trypsin-like serine proteases"/>
    <property type="match status" value="1"/>
</dbReference>
<evidence type="ECO:0000313" key="4">
    <source>
        <dbReference type="EMBL" id="GAA4126518.1"/>
    </source>
</evidence>
<protein>
    <recommendedName>
        <fullName evidence="3">Peptidase S55 domain-containing protein</fullName>
    </recommendedName>
</protein>
<feature type="domain" description="Peptidase S55" evidence="3">
    <location>
        <begin position="1"/>
        <end position="159"/>
    </location>
</feature>
<name>A0ABP7XV53_9ACTN</name>
<dbReference type="Pfam" id="PF05580">
    <property type="entry name" value="Peptidase_S55"/>
    <property type="match status" value="1"/>
</dbReference>